<sequence length="181" mass="21153">MCRLADECYVLFYSKTYLWSFSPNYCGFVLGKVLDFGTGVTVFAVIIIFDLITIFERIIGTVEESLFQAMRRKLRLRELKFFAQSCLQFGLFVIKLTNFYFISEYFATDPVTYHWPLFFTTTFAWECTHCVDGYVLRETVQHHRHKFNSIVYISDLSLFCSNTVTAEIGEARVFHPLDSQA</sequence>
<reference evidence="5" key="1">
    <citation type="submission" date="2017-02" db="UniProtKB">
        <authorList>
            <consortium name="WormBaseParasite"/>
        </authorList>
    </citation>
    <scope>IDENTIFICATION</scope>
</reference>
<keyword evidence="1" id="KW-1133">Transmembrane helix</keyword>
<evidence type="ECO:0000256" key="1">
    <source>
        <dbReference type="SAM" id="Phobius"/>
    </source>
</evidence>
<feature type="transmembrane region" description="Helical" evidence="1">
    <location>
        <begin position="81"/>
        <end position="101"/>
    </location>
</feature>
<evidence type="ECO:0000313" key="4">
    <source>
        <dbReference type="Proteomes" id="UP000267027"/>
    </source>
</evidence>
<evidence type="ECO:0000313" key="3">
    <source>
        <dbReference type="EMBL" id="VDM55537.1"/>
    </source>
</evidence>
<keyword evidence="1" id="KW-0472">Membrane</keyword>
<dbReference type="InterPro" id="IPR019430">
    <property type="entry name" value="7TM_GPCR_serpentine_rcpt_Srx"/>
</dbReference>
<keyword evidence="1" id="KW-0812">Transmembrane</keyword>
<protein>
    <submittedName>
        <fullName evidence="5">7TM_GPCR_Srx domain-containing protein</fullName>
    </submittedName>
</protein>
<dbReference type="WBParaSite" id="ACOC_0000395101-mRNA-1">
    <property type="protein sequence ID" value="ACOC_0000395101-mRNA-1"/>
    <property type="gene ID" value="ACOC_0000395101"/>
</dbReference>
<feature type="domain" description="7TM GPCR serpentine receptor class x (Srx)" evidence="2">
    <location>
        <begin position="4"/>
        <end position="135"/>
    </location>
</feature>
<dbReference type="PANTHER" id="PTHR23017">
    <property type="entry name" value="SERPENTINE RECEPTOR, CLASS X"/>
    <property type="match status" value="1"/>
</dbReference>
<accession>A0A0R3PHX4</accession>
<dbReference type="EMBL" id="UYYA01001632">
    <property type="protein sequence ID" value="VDM55537.1"/>
    <property type="molecule type" value="Genomic_DNA"/>
</dbReference>
<dbReference type="PANTHER" id="PTHR23017:SF3">
    <property type="entry name" value="G-PROTEIN COUPLED RECEPTORS FAMILY 1 PROFILE DOMAIN-CONTAINING PROTEIN"/>
    <property type="match status" value="1"/>
</dbReference>
<name>A0A0R3PHX4_ANGCS</name>
<evidence type="ECO:0000313" key="5">
    <source>
        <dbReference type="WBParaSite" id="ACOC_0000395101-mRNA-1"/>
    </source>
</evidence>
<dbReference type="OrthoDB" id="5800536at2759"/>
<reference evidence="3 4" key="2">
    <citation type="submission" date="2018-11" db="EMBL/GenBank/DDBJ databases">
        <authorList>
            <consortium name="Pathogen Informatics"/>
        </authorList>
    </citation>
    <scope>NUCLEOTIDE SEQUENCE [LARGE SCALE GENOMIC DNA]</scope>
    <source>
        <strain evidence="3 4">Costa Rica</strain>
    </source>
</reference>
<dbReference type="OMA" id="WESCHAI"/>
<keyword evidence="4" id="KW-1185">Reference proteome</keyword>
<dbReference type="Pfam" id="PF10328">
    <property type="entry name" value="7TM_GPCR_Srx"/>
    <property type="match status" value="1"/>
</dbReference>
<dbReference type="Proteomes" id="UP000267027">
    <property type="component" value="Unassembled WGS sequence"/>
</dbReference>
<dbReference type="AlphaFoldDB" id="A0A0R3PHX4"/>
<evidence type="ECO:0000259" key="2">
    <source>
        <dbReference type="Pfam" id="PF10328"/>
    </source>
</evidence>
<feature type="transmembrane region" description="Helical" evidence="1">
    <location>
        <begin position="40"/>
        <end position="60"/>
    </location>
</feature>
<gene>
    <name evidence="3" type="ORF">ACOC_LOCUS3952</name>
</gene>
<organism evidence="5">
    <name type="scientific">Angiostrongylus costaricensis</name>
    <name type="common">Nematode worm</name>
    <dbReference type="NCBI Taxonomy" id="334426"/>
    <lineage>
        <taxon>Eukaryota</taxon>
        <taxon>Metazoa</taxon>
        <taxon>Ecdysozoa</taxon>
        <taxon>Nematoda</taxon>
        <taxon>Chromadorea</taxon>
        <taxon>Rhabditida</taxon>
        <taxon>Rhabditina</taxon>
        <taxon>Rhabditomorpha</taxon>
        <taxon>Strongyloidea</taxon>
        <taxon>Metastrongylidae</taxon>
        <taxon>Angiostrongylus</taxon>
    </lineage>
</organism>
<proteinExistence type="predicted"/>